<organism evidence="3 4">
    <name type="scientific">Capnocytophaga gingivalis</name>
    <dbReference type="NCBI Taxonomy" id="1017"/>
    <lineage>
        <taxon>Bacteria</taxon>
        <taxon>Pseudomonadati</taxon>
        <taxon>Bacteroidota</taxon>
        <taxon>Flavobacteriia</taxon>
        <taxon>Flavobacteriales</taxon>
        <taxon>Flavobacteriaceae</taxon>
        <taxon>Capnocytophaga</taxon>
    </lineage>
</organism>
<dbReference type="SUPFAM" id="SSF69349">
    <property type="entry name" value="Phage fibre proteins"/>
    <property type="match status" value="1"/>
</dbReference>
<dbReference type="Gene3D" id="3.55.50.10">
    <property type="entry name" value="Baseplate protein-like domains"/>
    <property type="match status" value="1"/>
</dbReference>
<dbReference type="InterPro" id="IPR006531">
    <property type="entry name" value="Gp5/Vgr_OB"/>
</dbReference>
<dbReference type="SUPFAM" id="SSF69279">
    <property type="entry name" value="Phage tail proteins"/>
    <property type="match status" value="1"/>
</dbReference>
<gene>
    <name evidence="3" type="ORF">CGC50_10950</name>
</gene>
<dbReference type="OrthoDB" id="727155at2"/>
<dbReference type="KEGG" id="cgh:CGC50_10950"/>
<feature type="compositionally biased region" description="Polar residues" evidence="1">
    <location>
        <begin position="87"/>
        <end position="107"/>
    </location>
</feature>
<accession>A0A250FR13</accession>
<reference evidence="4" key="1">
    <citation type="submission" date="2017-06" db="EMBL/GenBank/DDBJ databases">
        <title>Capnocytophaga spp. assemblies.</title>
        <authorList>
            <person name="Gulvik C.A."/>
        </authorList>
    </citation>
    <scope>NUCLEOTIDE SEQUENCE [LARGE SCALE GENOMIC DNA]</scope>
    <source>
        <strain evidence="4">H1496</strain>
    </source>
</reference>
<dbReference type="InterPro" id="IPR037026">
    <property type="entry name" value="Vgr_OB-fold_dom_sf"/>
</dbReference>
<dbReference type="Gene3D" id="2.30.110.50">
    <property type="match status" value="1"/>
</dbReference>
<dbReference type="AlphaFoldDB" id="A0A250FR13"/>
<proteinExistence type="predicted"/>
<dbReference type="EMBL" id="CP022386">
    <property type="protein sequence ID" value="ATA87622.1"/>
    <property type="molecule type" value="Genomic_DNA"/>
</dbReference>
<protein>
    <submittedName>
        <fullName evidence="3">Vgr family protein</fullName>
    </submittedName>
</protein>
<evidence type="ECO:0000313" key="4">
    <source>
        <dbReference type="Proteomes" id="UP000217250"/>
    </source>
</evidence>
<feature type="region of interest" description="Disordered" evidence="1">
    <location>
        <begin position="63"/>
        <end position="107"/>
    </location>
</feature>
<evidence type="ECO:0000256" key="1">
    <source>
        <dbReference type="SAM" id="MobiDB-lite"/>
    </source>
</evidence>
<feature type="domain" description="Gp5/Type VI secretion system Vgr protein OB-fold" evidence="2">
    <location>
        <begin position="486"/>
        <end position="561"/>
    </location>
</feature>
<name>A0A250FR13_9FLAO</name>
<dbReference type="Pfam" id="PF04717">
    <property type="entry name" value="Phage_base_V"/>
    <property type="match status" value="1"/>
</dbReference>
<dbReference type="Proteomes" id="UP000217250">
    <property type="component" value="Chromosome"/>
</dbReference>
<dbReference type="GeneID" id="84809066"/>
<sequence length="718" mass="77439">MTSEINKKTTLPKTGDLVEPAANMAAEQMGDEAKKVKDTANQGREYVSEGFKYMNEANAAKNALPTQNIHSPAPIAATPKKEVPTSEADTTASEPSYVSPQPSTSENIQKSEIAGQNNITDIKIAIEGGVNITKYKHLSLSQSAVEHHSFSLVLAYDSLGKAENHQMEHIKNLLGKRITITFFYRGLDKDVPERNFVGVITNVSFSRERNNQGSIVLTGKSPTVLLDAAPHTQSFGGKQVVALKSVVEQTIKEGLGSNFSFRVEPAYSNVTYLCQYEETHYNFLARVAETYGEQFFYDGEKLHFGKLPTPEAPIKLMFGKNVDEIDIQMRTLHINRSFYGYNSGDDKALTSKETPIEHKSSLAKDAFEISKNTFKTASLQVAPMKALTGSDIQTAQKSTIGSIATQVFITSGKTSVPFLYPGCVAEMEMYDSINKEANYLTKLMITQVHHTLDSIGNYVGTFEAIASDTGFLPRPVFKTPIAEPQTATVVDNKDSKGRVQVRFDWQQGSTEWIRVMTPDAGGSEKVSKNRGFVAIPEIGDQVMVGFIHNHPDRPYVMGSLFHGKVGGGGGTGNNVKSLSSKSGHTIELNDGGGITIKDKTGSNLITLDGTNKITIGAIDNITLGTGDSSISLSQDGAIVIQGKNIFVVGTDSISNKIGESNSIDIVPDNIKVASKNINLLGGETSSVSAKKTTIEGKAKATVTSSGPTSVQGSILKLN</sequence>
<dbReference type="RefSeq" id="WP_095910851.1">
    <property type="nucleotide sequence ID" value="NZ_CAUVLU010000054.1"/>
</dbReference>
<dbReference type="Gene3D" id="4.10.220.110">
    <property type="match status" value="1"/>
</dbReference>
<evidence type="ECO:0000259" key="2">
    <source>
        <dbReference type="Pfam" id="PF04717"/>
    </source>
</evidence>
<evidence type="ECO:0000313" key="3">
    <source>
        <dbReference type="EMBL" id="ATA87622.1"/>
    </source>
</evidence>
<dbReference type="Gene3D" id="2.40.50.230">
    <property type="entry name" value="Gp5 N-terminal domain"/>
    <property type="match status" value="1"/>
</dbReference>
<dbReference type="Pfam" id="PF05954">
    <property type="entry name" value="Phage_GPD"/>
    <property type="match status" value="1"/>
</dbReference>
<dbReference type="SUPFAM" id="SSF69255">
    <property type="entry name" value="gp5 N-terminal domain-like"/>
    <property type="match status" value="1"/>
</dbReference>